<dbReference type="Gene3D" id="2.30.30.240">
    <property type="entry name" value="PRC-barrel domain"/>
    <property type="match status" value="1"/>
</dbReference>
<dbReference type="GO" id="GO:0005737">
    <property type="term" value="C:cytoplasm"/>
    <property type="evidence" value="ECO:0007669"/>
    <property type="project" value="UniProtKB-SubCell"/>
</dbReference>
<dbReference type="EMBL" id="JAGQHS010000043">
    <property type="protein sequence ID" value="MCA9756140.1"/>
    <property type="molecule type" value="Genomic_DNA"/>
</dbReference>
<dbReference type="SUPFAM" id="SSF50447">
    <property type="entry name" value="Translation proteins"/>
    <property type="match status" value="1"/>
</dbReference>
<evidence type="ECO:0000313" key="9">
    <source>
        <dbReference type="EMBL" id="MCA9756140.1"/>
    </source>
</evidence>
<dbReference type="InterPro" id="IPR002676">
    <property type="entry name" value="RimM_N"/>
</dbReference>
<keyword evidence="4 5" id="KW-0143">Chaperone</keyword>
<organism evidence="9 10">
    <name type="scientific">Eiseniibacteriota bacterium</name>
    <dbReference type="NCBI Taxonomy" id="2212470"/>
    <lineage>
        <taxon>Bacteria</taxon>
        <taxon>Candidatus Eiseniibacteriota</taxon>
    </lineage>
</organism>
<keyword evidence="2 5" id="KW-0690">Ribosome biogenesis</keyword>
<comment type="similarity">
    <text evidence="5">Belongs to the RimM family.</text>
</comment>
<dbReference type="GO" id="GO:0006364">
    <property type="term" value="P:rRNA processing"/>
    <property type="evidence" value="ECO:0007669"/>
    <property type="project" value="UniProtKB-UniRule"/>
</dbReference>
<dbReference type="AlphaFoldDB" id="A0A956SD72"/>
<dbReference type="GO" id="GO:0042274">
    <property type="term" value="P:ribosomal small subunit biogenesis"/>
    <property type="evidence" value="ECO:0007669"/>
    <property type="project" value="UniProtKB-UniRule"/>
</dbReference>
<dbReference type="Gene3D" id="2.40.30.60">
    <property type="entry name" value="RimM"/>
    <property type="match status" value="1"/>
</dbReference>
<dbReference type="SUPFAM" id="SSF50346">
    <property type="entry name" value="PRC-barrel domain"/>
    <property type="match status" value="1"/>
</dbReference>
<comment type="subunit">
    <text evidence="5">Binds ribosomal protein uS19.</text>
</comment>
<evidence type="ECO:0000256" key="5">
    <source>
        <dbReference type="HAMAP-Rule" id="MF_00014"/>
    </source>
</evidence>
<dbReference type="InterPro" id="IPR036976">
    <property type="entry name" value="RimM_N_sf"/>
</dbReference>
<dbReference type="GO" id="GO:0043022">
    <property type="term" value="F:ribosome binding"/>
    <property type="evidence" value="ECO:0007669"/>
    <property type="project" value="InterPro"/>
</dbReference>
<keyword evidence="3 5" id="KW-0698">rRNA processing</keyword>
<dbReference type="Pfam" id="PF01782">
    <property type="entry name" value="RimM"/>
    <property type="match status" value="1"/>
</dbReference>
<feature type="region of interest" description="Disordered" evidence="6">
    <location>
        <begin position="169"/>
        <end position="245"/>
    </location>
</feature>
<evidence type="ECO:0000259" key="7">
    <source>
        <dbReference type="Pfam" id="PF01782"/>
    </source>
</evidence>
<gene>
    <name evidence="5 9" type="primary">rimM</name>
    <name evidence="9" type="ORF">KDA27_10080</name>
</gene>
<comment type="domain">
    <text evidence="5">The PRC barrel domain binds ribosomal protein uS19.</text>
</comment>
<dbReference type="InterPro" id="IPR011961">
    <property type="entry name" value="RimM"/>
</dbReference>
<comment type="function">
    <text evidence="5">An accessory protein needed during the final step in the assembly of 30S ribosomal subunit, possibly for assembly of the head region. Essential for efficient processing of 16S rRNA. May be needed both before and after RbfA during the maturation of 16S rRNA. It has affinity for free ribosomal 30S subunits but not for 70S ribosomes.</text>
</comment>
<evidence type="ECO:0000256" key="6">
    <source>
        <dbReference type="SAM" id="MobiDB-lite"/>
    </source>
</evidence>
<dbReference type="InterPro" id="IPR009000">
    <property type="entry name" value="Transl_B-barrel_sf"/>
</dbReference>
<feature type="compositionally biased region" description="Basic and acidic residues" evidence="6">
    <location>
        <begin position="172"/>
        <end position="221"/>
    </location>
</feature>
<dbReference type="HAMAP" id="MF_00014">
    <property type="entry name" value="Ribosome_mat_RimM"/>
    <property type="match status" value="1"/>
</dbReference>
<keyword evidence="1 5" id="KW-0963">Cytoplasm</keyword>
<reference evidence="9" key="2">
    <citation type="journal article" date="2021" name="Microbiome">
        <title>Successional dynamics and alternative stable states in a saline activated sludge microbial community over 9 years.</title>
        <authorList>
            <person name="Wang Y."/>
            <person name="Ye J."/>
            <person name="Ju F."/>
            <person name="Liu L."/>
            <person name="Boyd J.A."/>
            <person name="Deng Y."/>
            <person name="Parks D.H."/>
            <person name="Jiang X."/>
            <person name="Yin X."/>
            <person name="Woodcroft B.J."/>
            <person name="Tyson G.W."/>
            <person name="Hugenholtz P."/>
            <person name="Polz M.F."/>
            <person name="Zhang T."/>
        </authorList>
    </citation>
    <scope>NUCLEOTIDE SEQUENCE</scope>
    <source>
        <strain evidence="9">HKST-UBA02</strain>
    </source>
</reference>
<name>A0A956SD72_UNCEI</name>
<sequence>MSRVVVGRIVKPFGVRGEVIVAPTGEDPARFSRGERLYVEPVGDEALEIRVSRVRTGNVTVSFEGIDDRDEAEQLVGIVLHQEEEKLPSLPDGAFYHFQLIGLSVEREDGTVLGEVVRVHELPSSDVLEVRGGDHEWMIPRKDEFVASIDIEARRIVLSARDDLLEAVGQERSGKESRGKIRQRARADARRKALEAREAKREEQRKEEERAEAEREARDLDVDGWNEDLARGRTAPGSGGDESSR</sequence>
<evidence type="ECO:0000256" key="3">
    <source>
        <dbReference type="ARBA" id="ARBA00022552"/>
    </source>
</evidence>
<dbReference type="PANTHER" id="PTHR33692">
    <property type="entry name" value="RIBOSOME MATURATION FACTOR RIMM"/>
    <property type="match status" value="1"/>
</dbReference>
<evidence type="ECO:0000313" key="10">
    <source>
        <dbReference type="Proteomes" id="UP000739538"/>
    </source>
</evidence>
<proteinExistence type="inferred from homology"/>
<comment type="subcellular location">
    <subcellularLocation>
        <location evidence="5">Cytoplasm</location>
    </subcellularLocation>
</comment>
<evidence type="ECO:0000256" key="1">
    <source>
        <dbReference type="ARBA" id="ARBA00022490"/>
    </source>
</evidence>
<dbReference type="PANTHER" id="PTHR33692:SF1">
    <property type="entry name" value="RIBOSOME MATURATION FACTOR RIMM"/>
    <property type="match status" value="1"/>
</dbReference>
<reference evidence="9" key="1">
    <citation type="submission" date="2020-04" db="EMBL/GenBank/DDBJ databases">
        <authorList>
            <person name="Zhang T."/>
        </authorList>
    </citation>
    <scope>NUCLEOTIDE SEQUENCE</scope>
    <source>
        <strain evidence="9">HKST-UBA02</strain>
    </source>
</reference>
<comment type="caution">
    <text evidence="9">The sequence shown here is derived from an EMBL/GenBank/DDBJ whole genome shotgun (WGS) entry which is preliminary data.</text>
</comment>
<feature type="domain" description="RimM N-terminal" evidence="7">
    <location>
        <begin position="5"/>
        <end position="85"/>
    </location>
</feature>
<dbReference type="Proteomes" id="UP000739538">
    <property type="component" value="Unassembled WGS sequence"/>
</dbReference>
<protein>
    <recommendedName>
        <fullName evidence="5">Ribosome maturation factor RimM</fullName>
    </recommendedName>
</protein>
<dbReference type="Pfam" id="PF24986">
    <property type="entry name" value="PRC_RimM"/>
    <property type="match status" value="1"/>
</dbReference>
<evidence type="ECO:0000259" key="8">
    <source>
        <dbReference type="Pfam" id="PF24986"/>
    </source>
</evidence>
<evidence type="ECO:0000256" key="2">
    <source>
        <dbReference type="ARBA" id="ARBA00022517"/>
    </source>
</evidence>
<accession>A0A956SD72</accession>
<dbReference type="InterPro" id="IPR056792">
    <property type="entry name" value="PRC_RimM"/>
</dbReference>
<evidence type="ECO:0000256" key="4">
    <source>
        <dbReference type="ARBA" id="ARBA00023186"/>
    </source>
</evidence>
<dbReference type="GO" id="GO:0005840">
    <property type="term" value="C:ribosome"/>
    <property type="evidence" value="ECO:0007669"/>
    <property type="project" value="InterPro"/>
</dbReference>
<dbReference type="InterPro" id="IPR011033">
    <property type="entry name" value="PRC_barrel-like_sf"/>
</dbReference>
<dbReference type="NCBIfam" id="TIGR02273">
    <property type="entry name" value="16S_RimM"/>
    <property type="match status" value="1"/>
</dbReference>
<feature type="domain" description="Ribosome maturation factor RimM PRC barrel" evidence="8">
    <location>
        <begin position="98"/>
        <end position="164"/>
    </location>
</feature>